<dbReference type="Proteomes" id="UP000186817">
    <property type="component" value="Unassembled WGS sequence"/>
</dbReference>
<dbReference type="SUPFAM" id="SSF48403">
    <property type="entry name" value="Ankyrin repeat"/>
    <property type="match status" value="2"/>
</dbReference>
<evidence type="ECO:0000256" key="9">
    <source>
        <dbReference type="SAM" id="MobiDB-lite"/>
    </source>
</evidence>
<evidence type="ECO:0000256" key="7">
    <source>
        <dbReference type="PROSITE-ProRule" id="PRU00023"/>
    </source>
</evidence>
<dbReference type="SUPFAM" id="SSF48371">
    <property type="entry name" value="ARM repeat"/>
    <property type="match status" value="1"/>
</dbReference>
<dbReference type="SMART" id="SM00248">
    <property type="entry name" value="ANK"/>
    <property type="match status" value="7"/>
</dbReference>
<dbReference type="SMART" id="SM00220">
    <property type="entry name" value="S_TKc"/>
    <property type="match status" value="1"/>
</dbReference>
<name>A0A1Q9E3V7_SYMMI</name>
<evidence type="ECO:0000256" key="4">
    <source>
        <dbReference type="ARBA" id="ARBA00022741"/>
    </source>
</evidence>
<dbReference type="Pfam" id="PF00069">
    <property type="entry name" value="Pkinase"/>
    <property type="match status" value="1"/>
</dbReference>
<dbReference type="PROSITE" id="PS00107">
    <property type="entry name" value="PROTEIN_KINASE_ATP"/>
    <property type="match status" value="1"/>
</dbReference>
<dbReference type="PROSITE" id="PS50297">
    <property type="entry name" value="ANK_REP_REGION"/>
    <property type="match status" value="4"/>
</dbReference>
<feature type="region of interest" description="Disordered" evidence="9">
    <location>
        <begin position="367"/>
        <end position="395"/>
    </location>
</feature>
<feature type="compositionally biased region" description="Basic and acidic residues" evidence="9">
    <location>
        <begin position="2133"/>
        <end position="2143"/>
    </location>
</feature>
<feature type="region of interest" description="Disordered" evidence="9">
    <location>
        <begin position="2656"/>
        <end position="2681"/>
    </location>
</feature>
<feature type="repeat" description="ANK" evidence="7">
    <location>
        <begin position="2045"/>
        <end position="2077"/>
    </location>
</feature>
<evidence type="ECO:0000256" key="3">
    <source>
        <dbReference type="ARBA" id="ARBA00022679"/>
    </source>
</evidence>
<evidence type="ECO:0000256" key="5">
    <source>
        <dbReference type="ARBA" id="ARBA00022777"/>
    </source>
</evidence>
<organism evidence="11 12">
    <name type="scientific">Symbiodinium microadriaticum</name>
    <name type="common">Dinoflagellate</name>
    <name type="synonym">Zooxanthella microadriatica</name>
    <dbReference type="NCBI Taxonomy" id="2951"/>
    <lineage>
        <taxon>Eukaryota</taxon>
        <taxon>Sar</taxon>
        <taxon>Alveolata</taxon>
        <taxon>Dinophyceae</taxon>
        <taxon>Suessiales</taxon>
        <taxon>Symbiodiniaceae</taxon>
        <taxon>Symbiodinium</taxon>
    </lineage>
</organism>
<dbReference type="PROSITE" id="PS50088">
    <property type="entry name" value="ANK_REPEAT"/>
    <property type="match status" value="4"/>
</dbReference>
<evidence type="ECO:0000313" key="11">
    <source>
        <dbReference type="EMBL" id="OLQ02110.1"/>
    </source>
</evidence>
<feature type="region of interest" description="Disordered" evidence="9">
    <location>
        <begin position="2120"/>
        <end position="2143"/>
    </location>
</feature>
<dbReference type="Gene3D" id="1.10.510.10">
    <property type="entry name" value="Transferase(Phosphotransferase) domain 1"/>
    <property type="match status" value="1"/>
</dbReference>
<dbReference type="PANTHER" id="PTHR24351">
    <property type="entry name" value="RIBOSOMAL PROTEIN S6 KINASE"/>
    <property type="match status" value="1"/>
</dbReference>
<keyword evidence="5 11" id="KW-0418">Kinase</keyword>
<dbReference type="InterPro" id="IPR008271">
    <property type="entry name" value="Ser/Thr_kinase_AS"/>
</dbReference>
<dbReference type="InterPro" id="IPR011989">
    <property type="entry name" value="ARM-like"/>
</dbReference>
<dbReference type="InterPro" id="IPR000719">
    <property type="entry name" value="Prot_kinase_dom"/>
</dbReference>
<dbReference type="Gene3D" id="3.30.200.20">
    <property type="entry name" value="Phosphorylase Kinase, domain 1"/>
    <property type="match status" value="1"/>
</dbReference>
<dbReference type="InterPro" id="IPR045270">
    <property type="entry name" value="STKc_AGC"/>
</dbReference>
<comment type="caution">
    <text evidence="11">The sequence shown here is derived from an EMBL/GenBank/DDBJ whole genome shotgun (WGS) entry which is preliminary data.</text>
</comment>
<keyword evidence="2" id="KW-0597">Phosphoprotein</keyword>
<dbReference type="GO" id="GO:0004674">
    <property type="term" value="F:protein serine/threonine kinase activity"/>
    <property type="evidence" value="ECO:0007669"/>
    <property type="project" value="UniProtKB-KW"/>
</dbReference>
<dbReference type="InterPro" id="IPR016024">
    <property type="entry name" value="ARM-type_fold"/>
</dbReference>
<feature type="repeat" description="ANK" evidence="7">
    <location>
        <begin position="2012"/>
        <end position="2044"/>
    </location>
</feature>
<evidence type="ECO:0000256" key="6">
    <source>
        <dbReference type="ARBA" id="ARBA00022840"/>
    </source>
</evidence>
<keyword evidence="7" id="KW-0040">ANK repeat</keyword>
<keyword evidence="12" id="KW-1185">Reference proteome</keyword>
<dbReference type="InterPro" id="IPR011009">
    <property type="entry name" value="Kinase-like_dom_sf"/>
</dbReference>
<dbReference type="PROSITE" id="PS00108">
    <property type="entry name" value="PROTEIN_KINASE_ST"/>
    <property type="match status" value="1"/>
</dbReference>
<keyword evidence="3" id="KW-0808">Transferase</keyword>
<dbReference type="Gene3D" id="1.25.10.10">
    <property type="entry name" value="Leucine-rich Repeat Variant"/>
    <property type="match status" value="1"/>
</dbReference>
<evidence type="ECO:0000313" key="12">
    <source>
        <dbReference type="Proteomes" id="UP000186817"/>
    </source>
</evidence>
<dbReference type="FunFam" id="1.10.510.10:FF:000048">
    <property type="entry name" value="Protein kinase C"/>
    <property type="match status" value="1"/>
</dbReference>
<dbReference type="Pfam" id="PF12796">
    <property type="entry name" value="Ank_2"/>
    <property type="match status" value="1"/>
</dbReference>
<feature type="repeat" description="ANK" evidence="7">
    <location>
        <begin position="1979"/>
        <end position="2011"/>
    </location>
</feature>
<feature type="compositionally biased region" description="Low complexity" evidence="9">
    <location>
        <begin position="2656"/>
        <end position="2668"/>
    </location>
</feature>
<dbReference type="OrthoDB" id="445185at2759"/>
<feature type="region of interest" description="Disordered" evidence="9">
    <location>
        <begin position="720"/>
        <end position="739"/>
    </location>
</feature>
<proteinExistence type="predicted"/>
<dbReference type="GO" id="GO:0005524">
    <property type="term" value="F:ATP binding"/>
    <property type="evidence" value="ECO:0007669"/>
    <property type="project" value="UniProtKB-UniRule"/>
</dbReference>
<dbReference type="InterPro" id="IPR017441">
    <property type="entry name" value="Protein_kinase_ATP_BS"/>
</dbReference>
<evidence type="ECO:0000259" key="10">
    <source>
        <dbReference type="PROSITE" id="PS50011"/>
    </source>
</evidence>
<feature type="domain" description="Protein kinase" evidence="10">
    <location>
        <begin position="2203"/>
        <end position="2458"/>
    </location>
</feature>
<evidence type="ECO:0000256" key="8">
    <source>
        <dbReference type="PROSITE-ProRule" id="PRU10141"/>
    </source>
</evidence>
<dbReference type="InterPro" id="IPR002110">
    <property type="entry name" value="Ankyrin_rpt"/>
</dbReference>
<evidence type="ECO:0000256" key="1">
    <source>
        <dbReference type="ARBA" id="ARBA00022527"/>
    </source>
</evidence>
<dbReference type="SUPFAM" id="SSF56112">
    <property type="entry name" value="Protein kinase-like (PK-like)"/>
    <property type="match status" value="1"/>
</dbReference>
<dbReference type="FunFam" id="3.30.200.20:FF:000042">
    <property type="entry name" value="Aurora kinase A"/>
    <property type="match status" value="1"/>
</dbReference>
<feature type="compositionally biased region" description="Acidic residues" evidence="9">
    <location>
        <begin position="2121"/>
        <end position="2132"/>
    </location>
</feature>
<keyword evidence="4 8" id="KW-0547">Nucleotide-binding</keyword>
<dbReference type="PROSITE" id="PS50011">
    <property type="entry name" value="PROTEIN_KINASE_DOM"/>
    <property type="match status" value="1"/>
</dbReference>
<reference evidence="11 12" key="1">
    <citation type="submission" date="2016-02" db="EMBL/GenBank/DDBJ databases">
        <title>Genome analysis of coral dinoflagellate symbionts highlights evolutionary adaptations to a symbiotic lifestyle.</title>
        <authorList>
            <person name="Aranda M."/>
            <person name="Li Y."/>
            <person name="Liew Y.J."/>
            <person name="Baumgarten S."/>
            <person name="Simakov O."/>
            <person name="Wilson M."/>
            <person name="Piel J."/>
            <person name="Ashoor H."/>
            <person name="Bougouffa S."/>
            <person name="Bajic V.B."/>
            <person name="Ryu T."/>
            <person name="Ravasi T."/>
            <person name="Bayer T."/>
            <person name="Micklem G."/>
            <person name="Kim H."/>
            <person name="Bhak J."/>
            <person name="Lajeunesse T.C."/>
            <person name="Voolstra C.R."/>
        </authorList>
    </citation>
    <scope>NUCLEOTIDE SEQUENCE [LARGE SCALE GENOMIC DNA]</scope>
    <source>
        <strain evidence="11 12">CCMP2467</strain>
    </source>
</reference>
<accession>A0A1Q9E3V7</accession>
<feature type="binding site" evidence="8">
    <location>
        <position position="2232"/>
    </location>
    <ligand>
        <name>ATP</name>
        <dbReference type="ChEBI" id="CHEBI:30616"/>
    </ligand>
</feature>
<dbReference type="InterPro" id="IPR036770">
    <property type="entry name" value="Ankyrin_rpt-contain_sf"/>
</dbReference>
<evidence type="ECO:0000256" key="2">
    <source>
        <dbReference type="ARBA" id="ARBA00022553"/>
    </source>
</evidence>
<gene>
    <name evidence="11" type="primary">pkbA</name>
    <name evidence="11" type="ORF">AK812_SmicGene15044</name>
</gene>
<keyword evidence="1" id="KW-0723">Serine/threonine-protein kinase</keyword>
<protein>
    <submittedName>
        <fullName evidence="11">RAC family serine/threonine-protein kinase-like</fullName>
    </submittedName>
</protein>
<sequence>MPVETSVSFIASLPSRFPVLGLTQFHLVPANPGEEHALSGNLKLMKWLTSHAVELDLQTEHGTSALSAPWTRFLTSFVAQPSCAVLASKRGLAEGVPLRSALARLSSEISAPKLLRALLLAAKANPNLSDKAGCSALMQAVGRPEVTGLLLEGGASVDLVDSAGRNALFHAVISGEAQGIRGAAMSCGEPEPNAQGNDASAPSTVGLMEGRINILDEDGRSPLYQACLMGAATLAKLLLAAGADSNLAGRAAPVRSASEEENEDGAARVLLEESRTCLQVCAMLAHNELMLCLLELLGLGWSALHLCSAVSNQEGAELLLSRGASALLEDVEGNTAKSLGLAGRLAERAGNDLLVELLSEVQQIPEGVPSTPARRKQMMKGQLPPLTTSAAETEAPEDQELLEAFREEWEPREAMDSLLDRVFGPMVHDAMLCEQWRDRLEAHSEYRERIFPGALPTLGKCSEVNTDAADLVRAVSEVFHAALATLEELLSDARIDEISRDLCEDTENLVAVLLDKTDVGGGSSKATSPQQDRSEQAKTPKCLAANLKLLGRMLNAFGLQQSGLFRRAIELTLDFVVSAGRGLSDVVGMIARKVLPLLLLACSAEHSKVRAASGDCLLQLLALSGGMEERLWSLLPPKARKRIESLASGHEGIALLSAVACDEDAAAKEDIVADDGRAGSFICASELNQQAEIARCSDSQEQLLFMSIMTEDLPLLIMPPAAPTDGSEQAGADDGAAEVRSAEGVQSVSDVSGVKFKATSRSGRRVSANWLRSFSQLAAVSSAWRTVPSCEVLYSRNVCTDAATADCYKRMPRGLVPQAHFCLNTLAPRLFASIAVYASQVSEMQVLSGLRISMLQASAKSSLIWQVAPTSEAQLSALLSDTVTAVFVGAADLLRLICSHVPLYIAPLFLEPLLPQLFARLLDTSQKVRQKAVETTLEVKRVQDRASGWSSETWNALAEYALKAGQAAEIAEAALAQLKAMADEKARQKMRPGAQSNLGGTGKLSNMGSTGGFTLTMNSSGGLACPSESIVCPSLRRAETPAAFPRLGFRFSLFARATMEDESDNSVHSEAEPGPGGFDEGVKFFDVKSSACGGADEVPELAEGEAALKEALPLAEALDEVALDFVAPLIALFGEDWTRYHLMFLQNFWMEQCELCMRWRIWRPCFVSFVPAWAIFRLLNPPTGNIVSPEPPSVAIAMLILRHLMPSKEEGDSPVASVAKGATGKEHSKSIVQHAGSTSPGEWARQVGMAAHKLQQGVRVHGPDKQDVEVIIDETFRSIPVPEKLGVMILYKIQSGTGGDDSNIRSNAIVRFMADTSDGLAPEEWQYGGTRGPAPPVVLARKDQVPFSSHDFEIICEYISHWMEQAGESDGHFTEVTNRILEPSAFQQFVREKTDAFPLAFLSLQFPKDSIVEARGLSKAELNGLQGRVCRHSRDRVGVHFPNRDVCAIRPANLRLVYDAPLDEPSAKRHMGAAQTKERKQELERQEALQISRRFVECLHEDTFPEMGDLHLFGVGCDYRARATEVLAVWQGLVKHMHFTAEKVAEALLEGNLQECFIQWTKELASSATPNSTYAKKLIEANFAVEESSTLNRSQRVEVITANSWEVPSGLASWSSCDQEVLNALTAPQKGEEKATIRLFHSILFCIVNQEENDLAVVIAALKALGKAGAWGGVRLSFMALRRRHLQAFAERYSKPWHFLSALTVWFSFVPCRTESVELCQLSVQQLAASLSGLGHPCGVGERACFVLQLPPKLPDLNMALAKIFPTLMERTALSGLAGDVKAGAVLLCAQKDVVMLLLDAVAGHLERLEGQAEPPCIGRSSGVLTSCEVQCEEAVSRQWVGIAMGASHQRRQADFTSVGSQCSQQQQPAPSLNLSAVSLDTGRLEGPGEAFDSFATWEHLGSSPLVPWDSWWKLRRRRVESLFEAAASGDTARIRSLCRQPVADFDCEHGENSEPEEAIAEDADVNSDKVHPDTRGLYGRTSLHVAAHAGHASCVSALLELRASIDAQTDAGFTALHLCCQRGHLIVLQILLAAGCDLTTQADQGETPLHLAAASGQSHVVEELLLRDGDRDRDRQKSLLQIQNHFGQRPCEVAADAQTLRCFPKGVAVDSYAGRQILEFGEEEEEEDGEEEAKPAEKREARPAVLLRSSRCDAVRRLLTAADADANAASPLTARPASRSLSQSFLRLQEREPSEAIGPDSFRLLSLLGKGSFGEVFRVEDRQTGQVFAMKVLRKRKILNRNLMRYALTERNLLSYIRHPFIVRLYHAFQTPSCLVLVLQYCPGGNLSMLLQREGALPEAVAQLYLSEVLLALEHLHERRVVYRDLKPENVVLDDEAHAVLTDFGLSKEGVDKFGGTKSFCGSVAYLAPEILTRSGHGRNVDLYGLGVLLFEMMEGQPPYYSRDRDTLFRNIVTAPLQAPSRCSSRCADLIKALMQRDPAKRIGKRQTSEVRSHPFFAGIDFDQVLKREVPVPPLRHWSTSFSMLRSNEKVASPFEGRFGRKVFRSWSSSAQDIRGWEFSFVDDEMYDIPSRSLSKIDVEEAGKTRKQRMRRSATLGDLRRAASTTLRTLLSTCECERCRLAYSEDSDAIRPQLIAVLATPDAFEESGDEVQVSQRKLLCAALAEAPDSRLMALGAAAAEDSSATVAGSAVRAASRSRSRAMSPAKALSRHHSRSNLGKPPMDALAAERSVRGCVVEKHVPAPQDAVPALAMFSLIRQSSQLITSLCGSCRNHLECDGFGT</sequence>
<feature type="repeat" description="ANK" evidence="7">
    <location>
        <begin position="218"/>
        <end position="250"/>
    </location>
</feature>
<dbReference type="Gene3D" id="1.25.40.20">
    <property type="entry name" value="Ankyrin repeat-containing domain"/>
    <property type="match status" value="3"/>
</dbReference>
<dbReference type="CDD" id="cd05123">
    <property type="entry name" value="STKc_AGC"/>
    <property type="match status" value="1"/>
</dbReference>
<keyword evidence="6 8" id="KW-0067">ATP-binding</keyword>
<dbReference type="EMBL" id="LSRX01000272">
    <property type="protein sequence ID" value="OLQ02110.1"/>
    <property type="molecule type" value="Genomic_DNA"/>
</dbReference>